<dbReference type="EMBL" id="LR796187">
    <property type="protein sequence ID" value="CAB4125904.1"/>
    <property type="molecule type" value="Genomic_DNA"/>
</dbReference>
<evidence type="ECO:0000313" key="1">
    <source>
        <dbReference type="EMBL" id="CAB4125904.1"/>
    </source>
</evidence>
<protein>
    <submittedName>
        <fullName evidence="2">Uncharacterized protein</fullName>
    </submittedName>
</protein>
<proteinExistence type="predicted"/>
<reference evidence="2" key="1">
    <citation type="submission" date="2020-05" db="EMBL/GenBank/DDBJ databases">
        <authorList>
            <person name="Chiriac C."/>
            <person name="Salcher M."/>
            <person name="Ghai R."/>
            <person name="Kavagutti S V."/>
        </authorList>
    </citation>
    <scope>NUCLEOTIDE SEQUENCE</scope>
</reference>
<sequence>MTRARYYDGGSSIASNINAANATFGAAAQAVNTAANLANSAGAIASGDYASMGRLASAGLSQGAEAVGDIMSAVSMFSDTSDPNDWRVRLSLPLWASFQNSPVLKPLKDAGGMIFPFTPQITLKSGAKYSTEPVAHTNYPFNVFKNSEPGSIEITASMNVEDSTQALYWIAAVHYLRSISKMFAGIDPKAGNPPPIVFLNGYGQYVFKNVPVVITNFNTTLPNDCDYIACDVVGSAMGAVEGITDSLGSLSDTIGGVLGNAIPGLSGITNTISNVTSFVGQAANVAGTFGLGGTTSAGMAYVPTKSTFSITVTPTYSRNSARKFSLDRFVQGGYVNNQFGYI</sequence>
<accession>A0A6J7WEU4</accession>
<dbReference type="EMBL" id="LR798231">
    <property type="protein sequence ID" value="CAB5209140.1"/>
    <property type="molecule type" value="Genomic_DNA"/>
</dbReference>
<name>A0A6J7WEU4_9CAUD</name>
<gene>
    <name evidence="2" type="ORF">UFOVP181_334</name>
    <name evidence="1" type="ORF">UFOVP57_305</name>
</gene>
<evidence type="ECO:0000313" key="2">
    <source>
        <dbReference type="EMBL" id="CAB5209140.1"/>
    </source>
</evidence>
<organism evidence="2">
    <name type="scientific">uncultured Caudovirales phage</name>
    <dbReference type="NCBI Taxonomy" id="2100421"/>
    <lineage>
        <taxon>Viruses</taxon>
        <taxon>Duplodnaviria</taxon>
        <taxon>Heunggongvirae</taxon>
        <taxon>Uroviricota</taxon>
        <taxon>Caudoviricetes</taxon>
        <taxon>Peduoviridae</taxon>
        <taxon>Maltschvirus</taxon>
        <taxon>Maltschvirus maltsch</taxon>
    </lineage>
</organism>